<sequence>GVNECSVRLQIWDTAGQERFRAMAPMYYRGASAAILVYDITSEESFKEMVSWMEELNKNMTDDLVIHVVGNKLDLESKREVSFMKVLDYCDQLSHGVSGINEVSAKHNIGIEEIFLDITQTLVGRKYNLNLDRTPTTDIHSENIQYEKSGCC</sequence>
<dbReference type="FunFam" id="3.40.50.300:FF:001447">
    <property type="entry name" value="Ras-related protein Rab-1B"/>
    <property type="match status" value="1"/>
</dbReference>
<dbReference type="Pfam" id="PF00071">
    <property type="entry name" value="Ras"/>
    <property type="match status" value="1"/>
</dbReference>
<gene>
    <name evidence="2" type="ORF">INT47_008447</name>
</gene>
<dbReference type="InterPro" id="IPR005225">
    <property type="entry name" value="Small_GTP-bd"/>
</dbReference>
<dbReference type="SMART" id="SM00173">
    <property type="entry name" value="RAS"/>
    <property type="match status" value="1"/>
</dbReference>
<dbReference type="EMBL" id="JAEPRD010000027">
    <property type="protein sequence ID" value="KAG2206978.1"/>
    <property type="molecule type" value="Genomic_DNA"/>
</dbReference>
<proteinExistence type="predicted"/>
<dbReference type="SMART" id="SM00175">
    <property type="entry name" value="RAB"/>
    <property type="match status" value="1"/>
</dbReference>
<dbReference type="InterPro" id="IPR027417">
    <property type="entry name" value="P-loop_NTPase"/>
</dbReference>
<evidence type="ECO:0000313" key="2">
    <source>
        <dbReference type="EMBL" id="KAG2206978.1"/>
    </source>
</evidence>
<protein>
    <submittedName>
        <fullName evidence="2">Uncharacterized protein</fullName>
    </submittedName>
</protein>
<dbReference type="Proteomes" id="UP000603453">
    <property type="component" value="Unassembled WGS sequence"/>
</dbReference>
<dbReference type="OrthoDB" id="26525at2759"/>
<comment type="caution">
    <text evidence="2">The sequence shown here is derived from an EMBL/GenBank/DDBJ whole genome shotgun (WGS) entry which is preliminary data.</text>
</comment>
<keyword evidence="1" id="KW-0547">Nucleotide-binding</keyword>
<name>A0A8H7V867_9FUNG</name>
<evidence type="ECO:0000313" key="3">
    <source>
        <dbReference type="Proteomes" id="UP000603453"/>
    </source>
</evidence>
<dbReference type="PROSITE" id="PS51419">
    <property type="entry name" value="RAB"/>
    <property type="match status" value="1"/>
</dbReference>
<dbReference type="GO" id="GO:0005525">
    <property type="term" value="F:GTP binding"/>
    <property type="evidence" value="ECO:0007669"/>
    <property type="project" value="InterPro"/>
</dbReference>
<keyword evidence="3" id="KW-1185">Reference proteome</keyword>
<dbReference type="AlphaFoldDB" id="A0A8H7V867"/>
<dbReference type="PANTHER" id="PTHR47978">
    <property type="match status" value="1"/>
</dbReference>
<dbReference type="GO" id="GO:0003924">
    <property type="term" value="F:GTPase activity"/>
    <property type="evidence" value="ECO:0007669"/>
    <property type="project" value="InterPro"/>
</dbReference>
<organism evidence="2 3">
    <name type="scientific">Mucor saturninus</name>
    <dbReference type="NCBI Taxonomy" id="64648"/>
    <lineage>
        <taxon>Eukaryota</taxon>
        <taxon>Fungi</taxon>
        <taxon>Fungi incertae sedis</taxon>
        <taxon>Mucoromycota</taxon>
        <taxon>Mucoromycotina</taxon>
        <taxon>Mucoromycetes</taxon>
        <taxon>Mucorales</taxon>
        <taxon>Mucorineae</taxon>
        <taxon>Mucoraceae</taxon>
        <taxon>Mucor</taxon>
    </lineage>
</organism>
<dbReference type="NCBIfam" id="TIGR00231">
    <property type="entry name" value="small_GTP"/>
    <property type="match status" value="1"/>
</dbReference>
<dbReference type="SMART" id="SM00174">
    <property type="entry name" value="RHO"/>
    <property type="match status" value="1"/>
</dbReference>
<dbReference type="Gene3D" id="3.40.50.300">
    <property type="entry name" value="P-loop containing nucleotide triphosphate hydrolases"/>
    <property type="match status" value="1"/>
</dbReference>
<accession>A0A8H7V867</accession>
<feature type="non-terminal residue" evidence="2">
    <location>
        <position position="1"/>
    </location>
</feature>
<evidence type="ECO:0000256" key="1">
    <source>
        <dbReference type="ARBA" id="ARBA00022741"/>
    </source>
</evidence>
<dbReference type="PROSITE" id="PS51421">
    <property type="entry name" value="RAS"/>
    <property type="match status" value="1"/>
</dbReference>
<dbReference type="InterPro" id="IPR001806">
    <property type="entry name" value="Small_GTPase"/>
</dbReference>
<reference evidence="2" key="1">
    <citation type="submission" date="2020-12" db="EMBL/GenBank/DDBJ databases">
        <title>Metabolic potential, ecology and presence of endohyphal bacteria is reflected in genomic diversity of Mucoromycotina.</title>
        <authorList>
            <person name="Muszewska A."/>
            <person name="Okrasinska A."/>
            <person name="Steczkiewicz K."/>
            <person name="Drgas O."/>
            <person name="Orlowska M."/>
            <person name="Perlinska-Lenart U."/>
            <person name="Aleksandrzak-Piekarczyk T."/>
            <person name="Szatraj K."/>
            <person name="Zielenkiewicz U."/>
            <person name="Pilsyk S."/>
            <person name="Malc E."/>
            <person name="Mieczkowski P."/>
            <person name="Kruszewska J.S."/>
            <person name="Biernat P."/>
            <person name="Pawlowska J."/>
        </authorList>
    </citation>
    <scope>NUCLEOTIDE SEQUENCE</scope>
    <source>
        <strain evidence="2">WA0000017839</strain>
    </source>
</reference>
<dbReference type="SUPFAM" id="SSF52540">
    <property type="entry name" value="P-loop containing nucleoside triphosphate hydrolases"/>
    <property type="match status" value="1"/>
</dbReference>